<evidence type="ECO:0000313" key="1">
    <source>
        <dbReference type="EMBL" id="QHU32288.1"/>
    </source>
</evidence>
<organism evidence="1">
    <name type="scientific">viral metagenome</name>
    <dbReference type="NCBI Taxonomy" id="1070528"/>
    <lineage>
        <taxon>unclassified sequences</taxon>
        <taxon>metagenomes</taxon>
        <taxon>organismal metagenomes</taxon>
    </lineage>
</organism>
<sequence>MDLNGFVVPVTKWVREPGISFIIRARNEEAHLPKALDSLKGLAIPYEVILILHKCTDKSKEIAEQRIAEGMPIQIHEWDHPISRAGFENLATPGKHPYSLQTFYNKAFALSNMIWIFKWDADFEATPELIQFMNYKLDIENLNDHVRYKIPCILGDAINYEYYLSNCLLLHNKNTFWESPIWHADTKSYNLSETIISLPVNTIKSYWDEPPWFLEGPLYDAEIAKKWRFLNLIFGQEIKAGARASSSEMTNIEYQVYIQEDYLSTHGIHLTS</sequence>
<reference evidence="1" key="1">
    <citation type="journal article" date="2020" name="Nature">
        <title>Giant virus diversity and host interactions through global metagenomics.</title>
        <authorList>
            <person name="Schulz F."/>
            <person name="Roux S."/>
            <person name="Paez-Espino D."/>
            <person name="Jungbluth S."/>
            <person name="Walsh D.A."/>
            <person name="Denef V.J."/>
            <person name="McMahon K.D."/>
            <person name="Konstantinidis K.T."/>
            <person name="Eloe-Fadrosh E.A."/>
            <person name="Kyrpides N.C."/>
            <person name="Woyke T."/>
        </authorList>
    </citation>
    <scope>NUCLEOTIDE SEQUENCE</scope>
    <source>
        <strain evidence="1">GVMAG-M-3300027963-9</strain>
    </source>
</reference>
<dbReference type="EMBL" id="MN740537">
    <property type="protein sequence ID" value="QHU32288.1"/>
    <property type="molecule type" value="Genomic_DNA"/>
</dbReference>
<proteinExistence type="predicted"/>
<dbReference type="SUPFAM" id="SSF53448">
    <property type="entry name" value="Nucleotide-diphospho-sugar transferases"/>
    <property type="match status" value="1"/>
</dbReference>
<evidence type="ECO:0008006" key="2">
    <source>
        <dbReference type="Google" id="ProtNLM"/>
    </source>
</evidence>
<accession>A0A6C0LQN7</accession>
<dbReference type="AlphaFoldDB" id="A0A6C0LQN7"/>
<dbReference type="Gene3D" id="3.90.550.10">
    <property type="entry name" value="Spore Coat Polysaccharide Biosynthesis Protein SpsA, Chain A"/>
    <property type="match status" value="1"/>
</dbReference>
<protein>
    <recommendedName>
        <fullName evidence="2">Glycosyltransferase</fullName>
    </recommendedName>
</protein>
<dbReference type="InterPro" id="IPR029044">
    <property type="entry name" value="Nucleotide-diphossugar_trans"/>
</dbReference>
<name>A0A6C0LQN7_9ZZZZ</name>